<accession>A0ABQ3JWR1</accession>
<dbReference type="EMBL" id="BNAJ01000028">
    <property type="protein sequence ID" value="GHF66076.1"/>
    <property type="molecule type" value="Genomic_DNA"/>
</dbReference>
<evidence type="ECO:0000313" key="2">
    <source>
        <dbReference type="Proteomes" id="UP000619376"/>
    </source>
</evidence>
<dbReference type="Proteomes" id="UP000619376">
    <property type="component" value="Unassembled WGS sequence"/>
</dbReference>
<name>A0ABQ3JWR1_9DEIO</name>
<protein>
    <submittedName>
        <fullName evidence="1">Uncharacterized protein</fullName>
    </submittedName>
</protein>
<proteinExistence type="predicted"/>
<gene>
    <name evidence="1" type="ORF">GCM10017781_47220</name>
</gene>
<keyword evidence="2" id="KW-1185">Reference proteome</keyword>
<sequence length="52" mass="5758">MSTSPLSALLRVHAWPRNPVVYRGSYSLRGMGHLILGLASRLDAFSGYPFHT</sequence>
<evidence type="ECO:0000313" key="1">
    <source>
        <dbReference type="EMBL" id="GHF66076.1"/>
    </source>
</evidence>
<organism evidence="1 2">
    <name type="scientific">Deinococcus metalli</name>
    <dbReference type="NCBI Taxonomy" id="1141878"/>
    <lineage>
        <taxon>Bacteria</taxon>
        <taxon>Thermotogati</taxon>
        <taxon>Deinococcota</taxon>
        <taxon>Deinococci</taxon>
        <taxon>Deinococcales</taxon>
        <taxon>Deinococcaceae</taxon>
        <taxon>Deinococcus</taxon>
    </lineage>
</organism>
<reference evidence="2" key="1">
    <citation type="journal article" date="2019" name="Int. J. Syst. Evol. Microbiol.">
        <title>The Global Catalogue of Microorganisms (GCM) 10K type strain sequencing project: providing services to taxonomists for standard genome sequencing and annotation.</title>
        <authorList>
            <consortium name="The Broad Institute Genomics Platform"/>
            <consortium name="The Broad Institute Genome Sequencing Center for Infectious Disease"/>
            <person name="Wu L."/>
            <person name="Ma J."/>
        </authorList>
    </citation>
    <scope>NUCLEOTIDE SEQUENCE [LARGE SCALE GENOMIC DNA]</scope>
    <source>
        <strain evidence="2">CGMCC 1.18437</strain>
    </source>
</reference>
<comment type="caution">
    <text evidence="1">The sequence shown here is derived from an EMBL/GenBank/DDBJ whole genome shotgun (WGS) entry which is preliminary data.</text>
</comment>